<keyword evidence="5" id="KW-0472">Membrane</keyword>
<evidence type="ECO:0000256" key="2">
    <source>
        <dbReference type="ARBA" id="ARBA00011984"/>
    </source>
</evidence>
<dbReference type="GO" id="GO:0005525">
    <property type="term" value="F:GTP binding"/>
    <property type="evidence" value="ECO:0007669"/>
    <property type="project" value="InterPro"/>
</dbReference>
<name>A0A0V1A8P2_9BILA</name>
<dbReference type="Pfam" id="PF00071">
    <property type="entry name" value="Ras"/>
    <property type="match status" value="1"/>
</dbReference>
<dbReference type="EC" id="3.6.5.2" evidence="2"/>
<accession>A0A0V1A8P2</accession>
<dbReference type="SMART" id="SM00173">
    <property type="entry name" value="RAS"/>
    <property type="match status" value="1"/>
</dbReference>
<proteinExistence type="inferred from homology"/>
<dbReference type="OrthoDB" id="18798at2759"/>
<dbReference type="PROSITE" id="PS51421">
    <property type="entry name" value="RAS"/>
    <property type="match status" value="1"/>
</dbReference>
<dbReference type="InterPro" id="IPR051065">
    <property type="entry name" value="Ras-related_GTPase"/>
</dbReference>
<dbReference type="Gene3D" id="3.40.50.300">
    <property type="entry name" value="P-loop containing nucleotide triphosphate hydrolases"/>
    <property type="match status" value="1"/>
</dbReference>
<gene>
    <name evidence="6" type="primary">RASL12</name>
    <name evidence="6" type="ORF">T12_9045</name>
</gene>
<dbReference type="SMART" id="SM00174">
    <property type="entry name" value="RHO"/>
    <property type="match status" value="1"/>
</dbReference>
<dbReference type="AlphaFoldDB" id="A0A0V1A8P2"/>
<dbReference type="EMBL" id="JYDQ01000021">
    <property type="protein sequence ID" value="KRY20841.1"/>
    <property type="molecule type" value="Genomic_DNA"/>
</dbReference>
<keyword evidence="5" id="KW-1133">Transmembrane helix</keyword>
<dbReference type="SUPFAM" id="SSF52540">
    <property type="entry name" value="P-loop containing nucleoside triphosphate hydrolases"/>
    <property type="match status" value="1"/>
</dbReference>
<feature type="non-terminal residue" evidence="6">
    <location>
        <position position="1"/>
    </location>
</feature>
<evidence type="ECO:0000256" key="4">
    <source>
        <dbReference type="ARBA" id="ARBA00048098"/>
    </source>
</evidence>
<feature type="transmembrane region" description="Helical" evidence="5">
    <location>
        <begin position="21"/>
        <end position="42"/>
    </location>
</feature>
<dbReference type="InterPro" id="IPR027417">
    <property type="entry name" value="P-loop_NTPase"/>
</dbReference>
<keyword evidence="5" id="KW-0812">Transmembrane</keyword>
<dbReference type="PANTHER" id="PTHR45704">
    <property type="entry name" value="RAS-LIKE FAMILY MEMBER 11"/>
    <property type="match status" value="1"/>
</dbReference>
<organism evidence="6 7">
    <name type="scientific">Trichinella patagoniensis</name>
    <dbReference type="NCBI Taxonomy" id="990121"/>
    <lineage>
        <taxon>Eukaryota</taxon>
        <taxon>Metazoa</taxon>
        <taxon>Ecdysozoa</taxon>
        <taxon>Nematoda</taxon>
        <taxon>Enoplea</taxon>
        <taxon>Dorylaimia</taxon>
        <taxon>Trichinellida</taxon>
        <taxon>Trichinellidae</taxon>
        <taxon>Trichinella</taxon>
    </lineage>
</organism>
<dbReference type="InterPro" id="IPR001806">
    <property type="entry name" value="Small_GTPase"/>
</dbReference>
<evidence type="ECO:0000256" key="3">
    <source>
        <dbReference type="ARBA" id="ARBA00022801"/>
    </source>
</evidence>
<sequence length="303" mass="35106">LSKKWHCILFEQINIHPSEKLFYFIFLFSGILCYDVSSLVVYDLSMLRNRKVINEIHIAIIGANGSGKSALTVKFMTKRYIGEYDPNMEDTYCKQITINGNECMLWIMDTVEGSGKSSSRYVSWADVFLVLYSVTSRDSFEYAEKLLKEIHSHDHSVCVRPHIVCLIGNKIDLDRYRQVSKNQGAIMATMYSAKFYEINVTEEYSMVKNLFRDLIEEVIISRDRISSQRSPNSRVWMNQRVTDEILSNEGTQNLKSVIGRRPKSPSVKVYDTMKIKMAPSIHQKKSSGLKILKLFQERYRETS</sequence>
<dbReference type="NCBIfam" id="TIGR00231">
    <property type="entry name" value="small_GTP"/>
    <property type="match status" value="1"/>
</dbReference>
<comment type="catalytic activity">
    <reaction evidence="4">
        <text>GTP + H2O = GDP + phosphate + H(+)</text>
        <dbReference type="Rhea" id="RHEA:19669"/>
        <dbReference type="ChEBI" id="CHEBI:15377"/>
        <dbReference type="ChEBI" id="CHEBI:15378"/>
        <dbReference type="ChEBI" id="CHEBI:37565"/>
        <dbReference type="ChEBI" id="CHEBI:43474"/>
        <dbReference type="ChEBI" id="CHEBI:58189"/>
        <dbReference type="EC" id="3.6.5.2"/>
    </reaction>
</comment>
<comment type="similarity">
    <text evidence="1">Belongs to the small GTPase superfamily. Ras family.</text>
</comment>
<evidence type="ECO:0000313" key="7">
    <source>
        <dbReference type="Proteomes" id="UP000054783"/>
    </source>
</evidence>
<dbReference type="PROSITE" id="PS51419">
    <property type="entry name" value="RAB"/>
    <property type="match status" value="1"/>
</dbReference>
<dbReference type="PRINTS" id="PR00449">
    <property type="entry name" value="RASTRNSFRMNG"/>
</dbReference>
<evidence type="ECO:0000256" key="5">
    <source>
        <dbReference type="SAM" id="Phobius"/>
    </source>
</evidence>
<protein>
    <recommendedName>
        <fullName evidence="2">small monomeric GTPase</fullName>
        <ecNumber evidence="2">3.6.5.2</ecNumber>
    </recommendedName>
</protein>
<evidence type="ECO:0000313" key="6">
    <source>
        <dbReference type="EMBL" id="KRY20841.1"/>
    </source>
</evidence>
<dbReference type="STRING" id="990121.A0A0V1A8P2"/>
<evidence type="ECO:0000256" key="1">
    <source>
        <dbReference type="ARBA" id="ARBA00008344"/>
    </source>
</evidence>
<dbReference type="Proteomes" id="UP000054783">
    <property type="component" value="Unassembled WGS sequence"/>
</dbReference>
<dbReference type="InterPro" id="IPR005225">
    <property type="entry name" value="Small_GTP-bd"/>
</dbReference>
<comment type="caution">
    <text evidence="6">The sequence shown here is derived from an EMBL/GenBank/DDBJ whole genome shotgun (WGS) entry which is preliminary data.</text>
</comment>
<keyword evidence="3" id="KW-0378">Hydrolase</keyword>
<reference evidence="6 7" key="1">
    <citation type="submission" date="2015-01" db="EMBL/GenBank/DDBJ databases">
        <title>Evolution of Trichinella species and genotypes.</title>
        <authorList>
            <person name="Korhonen P.K."/>
            <person name="Edoardo P."/>
            <person name="Giuseppe L.R."/>
            <person name="Gasser R.B."/>
        </authorList>
    </citation>
    <scope>NUCLEOTIDE SEQUENCE [LARGE SCALE GENOMIC DNA]</scope>
    <source>
        <strain evidence="6">ISS2496</strain>
    </source>
</reference>
<dbReference type="SMART" id="SM00175">
    <property type="entry name" value="RAB"/>
    <property type="match status" value="1"/>
</dbReference>
<dbReference type="GO" id="GO:0003925">
    <property type="term" value="F:G protein activity"/>
    <property type="evidence" value="ECO:0007669"/>
    <property type="project" value="UniProtKB-EC"/>
</dbReference>
<keyword evidence="7" id="KW-1185">Reference proteome</keyword>